<protein>
    <recommendedName>
        <fullName evidence="2">Zn(2)-C6 fungal-type domain-containing protein</fullName>
    </recommendedName>
</protein>
<comment type="caution">
    <text evidence="3">The sequence shown here is derived from an EMBL/GenBank/DDBJ whole genome shotgun (WGS) entry which is preliminary data.</text>
</comment>
<dbReference type="EMBL" id="JBGBPQ010000015">
    <property type="protein sequence ID" value="KAL1510358.1"/>
    <property type="molecule type" value="Genomic_DNA"/>
</dbReference>
<evidence type="ECO:0000256" key="1">
    <source>
        <dbReference type="SAM" id="MobiDB-lite"/>
    </source>
</evidence>
<sequence length="382" mass="41391">MAHAAATPLALHADPTPSAPPPSKLNSSCRGCRVSRVRCDLKSSSATCARCSRCARLGMLCVLEPRRPASLRSMRSSARSRVGVKNRPLLVGEPFTLAPLAPAAAGERSVWFPPLDEALDLLDCWPLDPSLDAHVAPHLIHTATLLARHYDHCGLMSKALSWAQRVGLKLSSLAGPAAPADAALLQLRLDELRPPQCALELWSARTPCVLRALTERKFVIRPNAMFEARVADAAVLNQSFFQIVGYIHARDRVSIVRLAVQALTAPRTLADDGMAEFAEVRGERPVRLLCHVASRREPVLHRLRVRYVRVSSISYLVVQFLPCEDGADPSDEACGGAPFEATPSAGWTEVGVPFEEELAEMVDVLSAEEAIAMLDGSEPLPS</sequence>
<dbReference type="Gene3D" id="4.10.240.10">
    <property type="entry name" value="Zn(2)-C6 fungal-type DNA-binding domain"/>
    <property type="match status" value="1"/>
</dbReference>
<dbReference type="GO" id="GO:0000981">
    <property type="term" value="F:DNA-binding transcription factor activity, RNA polymerase II-specific"/>
    <property type="evidence" value="ECO:0007669"/>
    <property type="project" value="InterPro"/>
</dbReference>
<reference evidence="3 4" key="1">
    <citation type="journal article" date="2024" name="Science">
        <title>Giant polyketide synthase enzymes in the biosynthesis of giant marine polyether toxins.</title>
        <authorList>
            <person name="Fallon T.R."/>
            <person name="Shende V.V."/>
            <person name="Wierzbicki I.H."/>
            <person name="Pendleton A.L."/>
            <person name="Watervoot N.F."/>
            <person name="Auber R.P."/>
            <person name="Gonzalez D.J."/>
            <person name="Wisecaver J.H."/>
            <person name="Moore B.S."/>
        </authorList>
    </citation>
    <scope>NUCLEOTIDE SEQUENCE [LARGE SCALE GENOMIC DNA]</scope>
    <source>
        <strain evidence="3 4">12B1</strain>
    </source>
</reference>
<dbReference type="InterPro" id="IPR001138">
    <property type="entry name" value="Zn2Cys6_DnaBD"/>
</dbReference>
<dbReference type="Proteomes" id="UP001515480">
    <property type="component" value="Unassembled WGS sequence"/>
</dbReference>
<gene>
    <name evidence="3" type="ORF">AB1Y20_006669</name>
</gene>
<feature type="compositionally biased region" description="Low complexity" evidence="1">
    <location>
        <begin position="1"/>
        <end position="16"/>
    </location>
</feature>
<evidence type="ECO:0000313" key="4">
    <source>
        <dbReference type="Proteomes" id="UP001515480"/>
    </source>
</evidence>
<dbReference type="PROSITE" id="PS00463">
    <property type="entry name" value="ZN2_CY6_FUNGAL_1"/>
    <property type="match status" value="1"/>
</dbReference>
<dbReference type="PROSITE" id="PS50048">
    <property type="entry name" value="ZN2_CY6_FUNGAL_2"/>
    <property type="match status" value="1"/>
</dbReference>
<accession>A0AB34IYF7</accession>
<name>A0AB34IYF7_PRYPA</name>
<dbReference type="GO" id="GO:0008270">
    <property type="term" value="F:zinc ion binding"/>
    <property type="evidence" value="ECO:0007669"/>
    <property type="project" value="InterPro"/>
</dbReference>
<evidence type="ECO:0000259" key="2">
    <source>
        <dbReference type="PROSITE" id="PS50048"/>
    </source>
</evidence>
<evidence type="ECO:0000313" key="3">
    <source>
        <dbReference type="EMBL" id="KAL1510358.1"/>
    </source>
</evidence>
<dbReference type="SUPFAM" id="SSF57701">
    <property type="entry name" value="Zn2/Cys6 DNA-binding domain"/>
    <property type="match status" value="1"/>
</dbReference>
<organism evidence="3 4">
    <name type="scientific">Prymnesium parvum</name>
    <name type="common">Toxic golden alga</name>
    <dbReference type="NCBI Taxonomy" id="97485"/>
    <lineage>
        <taxon>Eukaryota</taxon>
        <taxon>Haptista</taxon>
        <taxon>Haptophyta</taxon>
        <taxon>Prymnesiophyceae</taxon>
        <taxon>Prymnesiales</taxon>
        <taxon>Prymnesiaceae</taxon>
        <taxon>Prymnesium</taxon>
    </lineage>
</organism>
<feature type="region of interest" description="Disordered" evidence="1">
    <location>
        <begin position="1"/>
        <end position="26"/>
    </location>
</feature>
<keyword evidence="4" id="KW-1185">Reference proteome</keyword>
<dbReference type="InterPro" id="IPR036864">
    <property type="entry name" value="Zn2-C6_fun-type_DNA-bd_sf"/>
</dbReference>
<dbReference type="AlphaFoldDB" id="A0AB34IYF7"/>
<feature type="domain" description="Zn(2)-C6 fungal-type" evidence="2">
    <location>
        <begin position="28"/>
        <end position="63"/>
    </location>
</feature>
<proteinExistence type="predicted"/>